<keyword evidence="1 3" id="KW-0436">Ligase</keyword>
<feature type="domain" description="BPL/LPL catalytic" evidence="2">
    <location>
        <begin position="20"/>
        <end position="216"/>
    </location>
</feature>
<dbReference type="EMBL" id="VOAH01000011">
    <property type="protein sequence ID" value="TVP39823.1"/>
    <property type="molecule type" value="Genomic_DNA"/>
</dbReference>
<dbReference type="CDD" id="cd16442">
    <property type="entry name" value="BPL"/>
    <property type="match status" value="1"/>
</dbReference>
<dbReference type="GO" id="GO:0004077">
    <property type="term" value="F:biotin--[biotin carboxyl-carrier protein] ligase activity"/>
    <property type="evidence" value="ECO:0007669"/>
    <property type="project" value="UniProtKB-EC"/>
</dbReference>
<dbReference type="PANTHER" id="PTHR12835">
    <property type="entry name" value="BIOTIN PROTEIN LIGASE"/>
    <property type="match status" value="1"/>
</dbReference>
<dbReference type="Proteomes" id="UP000315289">
    <property type="component" value="Unassembled WGS sequence"/>
</dbReference>
<evidence type="ECO:0000313" key="3">
    <source>
        <dbReference type="EMBL" id="TVP39823.1"/>
    </source>
</evidence>
<dbReference type="RefSeq" id="WP_144732612.1">
    <property type="nucleotide sequence ID" value="NZ_ML675587.1"/>
</dbReference>
<dbReference type="SUPFAM" id="SSF55681">
    <property type="entry name" value="Class II aaRS and biotin synthetases"/>
    <property type="match status" value="1"/>
</dbReference>
<accession>A0A557ST94</accession>
<evidence type="ECO:0000256" key="1">
    <source>
        <dbReference type="ARBA" id="ARBA00022598"/>
    </source>
</evidence>
<keyword evidence="4" id="KW-1185">Reference proteome</keyword>
<dbReference type="Pfam" id="PF03099">
    <property type="entry name" value="BPL_LplA_LipB"/>
    <property type="match status" value="1"/>
</dbReference>
<name>A0A557ST94_9ARCH</name>
<protein>
    <submittedName>
        <fullName evidence="3">Biotin-[acetyl-CoA-carboxylase] ligase</fullName>
        <ecNumber evidence="3">6.3.4.15</ecNumber>
    </submittedName>
</protein>
<dbReference type="PROSITE" id="PS51733">
    <property type="entry name" value="BPL_LPL_CATALYTIC"/>
    <property type="match status" value="1"/>
</dbReference>
<gene>
    <name evidence="3" type="primary">birA</name>
    <name evidence="3" type="ORF">NARC_110034</name>
</gene>
<evidence type="ECO:0000313" key="4">
    <source>
        <dbReference type="Proteomes" id="UP000315289"/>
    </source>
</evidence>
<dbReference type="EC" id="6.3.4.15" evidence="3"/>
<comment type="caution">
    <text evidence="3">The sequence shown here is derived from an EMBL/GenBank/DDBJ whole genome shotgun (WGS) entry which is preliminary data.</text>
</comment>
<dbReference type="InterPro" id="IPR004143">
    <property type="entry name" value="BPL_LPL_catalytic"/>
</dbReference>
<dbReference type="OrthoDB" id="46252at2157"/>
<dbReference type="InterPro" id="IPR045864">
    <property type="entry name" value="aa-tRNA-synth_II/BPL/LPL"/>
</dbReference>
<dbReference type="NCBIfam" id="TIGR00121">
    <property type="entry name" value="birA_ligase"/>
    <property type="match status" value="1"/>
</dbReference>
<dbReference type="PANTHER" id="PTHR12835:SF5">
    <property type="entry name" value="BIOTIN--PROTEIN LIGASE"/>
    <property type="match status" value="1"/>
</dbReference>
<dbReference type="AlphaFoldDB" id="A0A557ST94"/>
<dbReference type="Gene3D" id="3.30.930.10">
    <property type="entry name" value="Bira Bifunctional Protein, Domain 2"/>
    <property type="match status" value="1"/>
</dbReference>
<proteinExistence type="predicted"/>
<reference evidence="3 4" key="1">
    <citation type="journal article" date="2019" name="Front. Microbiol.">
        <title>Ammonia Oxidation by the Arctic Terrestrial Thaumarchaeote Candidatus Nitrosocosmicus arcticus Is Stimulated by Increasing Temperatures.</title>
        <authorList>
            <person name="Alves R.J.E."/>
            <person name="Kerou M."/>
            <person name="Zappe A."/>
            <person name="Bittner R."/>
            <person name="Abby S.S."/>
            <person name="Schmidt H.A."/>
            <person name="Pfeifer K."/>
            <person name="Schleper C."/>
        </authorList>
    </citation>
    <scope>NUCLEOTIDE SEQUENCE [LARGE SCALE GENOMIC DNA]</scope>
    <source>
        <strain evidence="3 4">Kfb</strain>
    </source>
</reference>
<evidence type="ECO:0000259" key="2">
    <source>
        <dbReference type="PROSITE" id="PS51733"/>
    </source>
</evidence>
<dbReference type="GO" id="GO:0005737">
    <property type="term" value="C:cytoplasm"/>
    <property type="evidence" value="ECO:0007669"/>
    <property type="project" value="TreeGrafter"/>
</dbReference>
<sequence>MIKILCSDKDKFRFISNLVTSSDDSFIFKHFFYFDSIKSTQDFAYELLKDSDDFYASVIISDFQTGGKGRKGPNWASPIGGIWMSLALETNLKTHELFRILILVTRLLCQSLESHTKLKTMVKWPNDILVNGKKVAGILLDAEVEGDSIKQVIVGIGINSNNDLDSTKLLIKDKNIEVYDYDITTIKYENQNIGISNHDFIHFFLKRINDAFPKLKSSVFAEELTAYYKIKIMESQKHLKYRFSIGGNKFRGEIIKVYNDGSLLVKNLESNHYDDLIKINSAYDLSNL</sequence>
<dbReference type="InterPro" id="IPR004408">
    <property type="entry name" value="Biotin_CoA_COase_ligase"/>
</dbReference>
<organism evidence="3 4">
    <name type="scientific">Candidatus Nitrosocosmicus arcticus</name>
    <dbReference type="NCBI Taxonomy" id="2035267"/>
    <lineage>
        <taxon>Archaea</taxon>
        <taxon>Nitrososphaerota</taxon>
        <taxon>Nitrososphaeria</taxon>
        <taxon>Nitrososphaerales</taxon>
        <taxon>Nitrososphaeraceae</taxon>
        <taxon>Candidatus Nitrosocosmicus</taxon>
    </lineage>
</organism>